<dbReference type="EMBL" id="VCQU01000003">
    <property type="protein sequence ID" value="NMN95741.1"/>
    <property type="molecule type" value="Genomic_DNA"/>
</dbReference>
<name>A0A848KBQ3_9NOCA</name>
<proteinExistence type="predicted"/>
<protein>
    <submittedName>
        <fullName evidence="3">DUF222 domain-containing protein</fullName>
    </submittedName>
</protein>
<dbReference type="Gene3D" id="1.10.30.50">
    <property type="match status" value="1"/>
</dbReference>
<organism evidence="3 4">
    <name type="scientific">Antrihabitans stalactiti</name>
    <dbReference type="NCBI Taxonomy" id="2584121"/>
    <lineage>
        <taxon>Bacteria</taxon>
        <taxon>Bacillati</taxon>
        <taxon>Actinomycetota</taxon>
        <taxon>Actinomycetes</taxon>
        <taxon>Mycobacteriales</taxon>
        <taxon>Nocardiaceae</taxon>
        <taxon>Antrihabitans</taxon>
    </lineage>
</organism>
<evidence type="ECO:0000313" key="4">
    <source>
        <dbReference type="Proteomes" id="UP000535543"/>
    </source>
</evidence>
<evidence type="ECO:0000259" key="2">
    <source>
        <dbReference type="Pfam" id="PF02720"/>
    </source>
</evidence>
<dbReference type="Pfam" id="PF02720">
    <property type="entry name" value="DUF222"/>
    <property type="match status" value="1"/>
</dbReference>
<gene>
    <name evidence="3" type="ORF">FGL95_11920</name>
</gene>
<reference evidence="3 4" key="2">
    <citation type="submission" date="2020-06" db="EMBL/GenBank/DDBJ databases">
        <title>Antribacter stalactiti gen. nov., sp. nov., a new member of the family Nacardiaceae isolated from a cave.</title>
        <authorList>
            <person name="Kim I.S."/>
        </authorList>
    </citation>
    <scope>NUCLEOTIDE SEQUENCE [LARGE SCALE GENOMIC DNA]</scope>
    <source>
        <strain evidence="3 4">YC2-7</strain>
    </source>
</reference>
<dbReference type="AlphaFoldDB" id="A0A848KBQ3"/>
<accession>A0A848KBQ3</accession>
<dbReference type="Proteomes" id="UP000535543">
    <property type="component" value="Unassembled WGS sequence"/>
</dbReference>
<feature type="compositionally biased region" description="Acidic residues" evidence="1">
    <location>
        <begin position="339"/>
        <end position="358"/>
    </location>
</feature>
<comment type="caution">
    <text evidence="3">The sequence shown here is derived from an EMBL/GenBank/DDBJ whole genome shotgun (WGS) entry which is preliminary data.</text>
</comment>
<evidence type="ECO:0000313" key="3">
    <source>
        <dbReference type="EMBL" id="NMN95741.1"/>
    </source>
</evidence>
<dbReference type="RefSeq" id="WP_169586880.1">
    <property type="nucleotide sequence ID" value="NZ_VCQU01000003.1"/>
</dbReference>
<dbReference type="InterPro" id="IPR003615">
    <property type="entry name" value="HNH_nuc"/>
</dbReference>
<dbReference type="CDD" id="cd00085">
    <property type="entry name" value="HNHc"/>
    <property type="match status" value="1"/>
</dbReference>
<feature type="domain" description="DUF222" evidence="2">
    <location>
        <begin position="43"/>
        <end position="315"/>
    </location>
</feature>
<evidence type="ECO:0000256" key="1">
    <source>
        <dbReference type="SAM" id="MobiDB-lite"/>
    </source>
</evidence>
<feature type="region of interest" description="Disordered" evidence="1">
    <location>
        <begin position="322"/>
        <end position="358"/>
    </location>
</feature>
<sequence length="665" mass="72267">MFEVLGSLVFPTPKVVPGRSTTAEEFVEDLARAKVDEIGADVEKVEAAVGLWLLRMEQEAARNGSALTASHSTYAEIASLLVCSLTAAKTMVEVGHDLDTRLLKVRSAFRSCKIDYAKVVVISQTLREACARTIDLIEADVIWAARHMTVGSLRREIWRLWIAKAPKEAAAVRDGMKKTDRTAYVRRGSGGLSWLSACITDIEGAQADALLDEIADTVCANDPRSRNARRADGLMALLHGETALGCKCDTVDCSMAAVESPKRRGFLAQILIDAQTLLGLTANPARLADGTLVDAEVAKVLAEDATWQAILTEMRTLAEAKGLTEPVSDESDVSSADFTADDTEDSEEASDAAQDDIDADPAAWARRRWRGLELEDAQASESMMHPYRRMLRSVNNVVEPASANAQPSAATTYVGRGRVRKPGRVLPNSVEAFGIPTRGIGTSIEIIVDSLTEATRLGIYPDGRGGFLDPPPGALTYRPTAELAALVRAAYPTCVFPGCTVASHKCELDHRVPFDHEHPELGGWTVLANLQPLCKKHHDVKTAKLWNCVGLDGGAVLWTSPDGVERVTVPVSGMVAFPAPDQPADAAPTKLISHSDPLTDHEAIELLYEPTWWESFMGDAKPPTLGDLATITDRDHYEQCKYLRDRHREHTNIVNKRLDHAGAPF</sequence>
<keyword evidence="4" id="KW-1185">Reference proteome</keyword>
<dbReference type="InterPro" id="IPR003870">
    <property type="entry name" value="DUF222"/>
</dbReference>
<reference evidence="3 4" key="1">
    <citation type="submission" date="2019-05" db="EMBL/GenBank/DDBJ databases">
        <authorList>
            <person name="Lee S.D."/>
        </authorList>
    </citation>
    <scope>NUCLEOTIDE SEQUENCE [LARGE SCALE GENOMIC DNA]</scope>
    <source>
        <strain evidence="3 4">YC2-7</strain>
    </source>
</reference>